<dbReference type="PANTHER" id="PTHR30532">
    <property type="entry name" value="IRON III DICITRATE-BINDING PERIPLASMIC PROTEIN"/>
    <property type="match status" value="1"/>
</dbReference>
<dbReference type="AlphaFoldDB" id="A0A838XXZ4"/>
<feature type="domain" description="Fe/B12 periplasmic-binding" evidence="8">
    <location>
        <begin position="43"/>
        <end position="308"/>
    </location>
</feature>
<dbReference type="GO" id="GO:0030288">
    <property type="term" value="C:outer membrane-bounded periplasmic space"/>
    <property type="evidence" value="ECO:0007669"/>
    <property type="project" value="TreeGrafter"/>
</dbReference>
<evidence type="ECO:0000256" key="5">
    <source>
        <dbReference type="ARBA" id="ARBA00022729"/>
    </source>
</evidence>
<evidence type="ECO:0000256" key="3">
    <source>
        <dbReference type="ARBA" id="ARBA00022448"/>
    </source>
</evidence>
<dbReference type="Pfam" id="PF01497">
    <property type="entry name" value="Peripla_BP_2"/>
    <property type="match status" value="1"/>
</dbReference>
<reference evidence="9 10" key="1">
    <citation type="submission" date="2020-07" db="EMBL/GenBank/DDBJ databases">
        <title>Draft genome sequence of violacein-producing bacteria and related species.</title>
        <authorList>
            <person name="Wilson H.S."/>
            <person name="De Leon M.E."/>
        </authorList>
    </citation>
    <scope>NUCLEOTIDE SEQUENCE [LARGE SCALE GENOMIC DNA]</scope>
    <source>
        <strain evidence="9 10">HSC-21Su07</strain>
    </source>
</reference>
<dbReference type="PANTHER" id="PTHR30532:SF1">
    <property type="entry name" value="IRON(3+)-HYDROXAMATE-BINDING PROTEIN FHUD"/>
    <property type="match status" value="1"/>
</dbReference>
<comment type="similarity">
    <text evidence="2">Belongs to the bacterial solute-binding protein 8 family.</text>
</comment>
<dbReference type="PRINTS" id="PR01715">
    <property type="entry name" value="FERRIBNDNGPP"/>
</dbReference>
<keyword evidence="3" id="KW-0813">Transport</keyword>
<protein>
    <submittedName>
        <fullName evidence="9">ABC transporter substrate-binding protein</fullName>
    </submittedName>
</protein>
<dbReference type="PROSITE" id="PS50983">
    <property type="entry name" value="FE_B12_PBP"/>
    <property type="match status" value="1"/>
</dbReference>
<dbReference type="Gene3D" id="3.40.50.1980">
    <property type="entry name" value="Nitrogenase molybdenum iron protein domain"/>
    <property type="match status" value="2"/>
</dbReference>
<comment type="caution">
    <text evidence="9">The sequence shown here is derived from an EMBL/GenBank/DDBJ whole genome shotgun (WGS) entry which is preliminary data.</text>
</comment>
<keyword evidence="4" id="KW-0410">Iron transport</keyword>
<accession>A0A838XXZ4</accession>
<dbReference type="SUPFAM" id="SSF53807">
    <property type="entry name" value="Helical backbone' metal receptor"/>
    <property type="match status" value="1"/>
</dbReference>
<evidence type="ECO:0000256" key="7">
    <source>
        <dbReference type="SAM" id="SignalP"/>
    </source>
</evidence>
<dbReference type="Proteomes" id="UP000545606">
    <property type="component" value="Unassembled WGS sequence"/>
</dbReference>
<dbReference type="InterPro" id="IPR002491">
    <property type="entry name" value="ABC_transptr_periplasmic_BD"/>
</dbReference>
<keyword evidence="10" id="KW-1185">Reference proteome</keyword>
<sequence>MSLRVLLCCLAVWLAGSLLPAMAGGMDELEQASRQPVGSPPQRIVALSWEAAENLLELGVTPLAVADADDYRQWVVRPRLPAQVPSAGSRLEPNLELLASLKPQLIIISPTLLSMRSSLQRIAPVLNIDAYQPGQDHAQAAERILLQLGRLLGREQQAQQRLQQLEQGFAGLRRQLQARGIANWPTVQVIRFANPSMVYVYGSNAMPVLALRRLGLRSTTQPAPSVWGVSQQRVGQLVALQQDIVLYQQPFAAAPQLFASPLWQGLPFVRQQRFAAVAPAWSYGGVASLFYLAQGMTTALLQLPLASLCSRSSLH</sequence>
<evidence type="ECO:0000313" key="10">
    <source>
        <dbReference type="Proteomes" id="UP000545606"/>
    </source>
</evidence>
<keyword evidence="4" id="KW-0408">Iron</keyword>
<feature type="coiled-coil region" evidence="6">
    <location>
        <begin position="148"/>
        <end position="175"/>
    </location>
</feature>
<keyword evidence="5 7" id="KW-0732">Signal</keyword>
<dbReference type="InterPro" id="IPR051313">
    <property type="entry name" value="Bact_iron-sidero_bind"/>
</dbReference>
<evidence type="ECO:0000256" key="6">
    <source>
        <dbReference type="SAM" id="Coils"/>
    </source>
</evidence>
<evidence type="ECO:0000256" key="2">
    <source>
        <dbReference type="ARBA" id="ARBA00008814"/>
    </source>
</evidence>
<organism evidence="9 10">
    <name type="scientific">Aquitalea aquatica</name>
    <dbReference type="NCBI Taxonomy" id="3044273"/>
    <lineage>
        <taxon>Bacteria</taxon>
        <taxon>Pseudomonadati</taxon>
        <taxon>Pseudomonadota</taxon>
        <taxon>Betaproteobacteria</taxon>
        <taxon>Neisseriales</taxon>
        <taxon>Chromobacteriaceae</taxon>
        <taxon>Aquitalea</taxon>
    </lineage>
</organism>
<evidence type="ECO:0000256" key="4">
    <source>
        <dbReference type="ARBA" id="ARBA00022496"/>
    </source>
</evidence>
<name>A0A838XXZ4_9NEIS</name>
<comment type="subcellular location">
    <subcellularLocation>
        <location evidence="1">Cell envelope</location>
    </subcellularLocation>
</comment>
<keyword evidence="6" id="KW-0175">Coiled coil</keyword>
<evidence type="ECO:0000313" key="9">
    <source>
        <dbReference type="EMBL" id="MBA4707256.1"/>
    </source>
</evidence>
<gene>
    <name evidence="9" type="ORF">H2Z84_02475</name>
</gene>
<keyword evidence="4" id="KW-0406">Ion transport</keyword>
<dbReference type="RefSeq" id="WP_181834576.1">
    <property type="nucleotide sequence ID" value="NZ_JACERN010000006.1"/>
</dbReference>
<evidence type="ECO:0000259" key="8">
    <source>
        <dbReference type="PROSITE" id="PS50983"/>
    </source>
</evidence>
<dbReference type="EMBL" id="JACERN010000006">
    <property type="protein sequence ID" value="MBA4707256.1"/>
    <property type="molecule type" value="Genomic_DNA"/>
</dbReference>
<feature type="chain" id="PRO_5032402165" evidence="7">
    <location>
        <begin position="24"/>
        <end position="315"/>
    </location>
</feature>
<dbReference type="GO" id="GO:1901678">
    <property type="term" value="P:iron coordination entity transport"/>
    <property type="evidence" value="ECO:0007669"/>
    <property type="project" value="UniProtKB-ARBA"/>
</dbReference>
<proteinExistence type="inferred from homology"/>
<feature type="signal peptide" evidence="7">
    <location>
        <begin position="1"/>
        <end position="23"/>
    </location>
</feature>
<evidence type="ECO:0000256" key="1">
    <source>
        <dbReference type="ARBA" id="ARBA00004196"/>
    </source>
</evidence>